<keyword evidence="1" id="KW-0812">Transmembrane</keyword>
<dbReference type="AlphaFoldDB" id="A0A1J5QPS0"/>
<evidence type="ECO:0000256" key="1">
    <source>
        <dbReference type="SAM" id="Phobius"/>
    </source>
</evidence>
<reference evidence="2" key="1">
    <citation type="submission" date="2016-10" db="EMBL/GenBank/DDBJ databases">
        <title>Sequence of Gallionella enrichment culture.</title>
        <authorList>
            <person name="Poehlein A."/>
            <person name="Muehling M."/>
            <person name="Daniel R."/>
        </authorList>
    </citation>
    <scope>NUCLEOTIDE SEQUENCE</scope>
</reference>
<organism evidence="2">
    <name type="scientific">mine drainage metagenome</name>
    <dbReference type="NCBI Taxonomy" id="410659"/>
    <lineage>
        <taxon>unclassified sequences</taxon>
        <taxon>metagenomes</taxon>
        <taxon>ecological metagenomes</taxon>
    </lineage>
</organism>
<accession>A0A1J5QPS0</accession>
<feature type="transmembrane region" description="Helical" evidence="1">
    <location>
        <begin position="130"/>
        <end position="149"/>
    </location>
</feature>
<feature type="transmembrane region" description="Helical" evidence="1">
    <location>
        <begin position="7"/>
        <end position="28"/>
    </location>
</feature>
<sequence length="158" mass="16826">MKKSDLFFGVYQIAAGVISLSALVSTAWARGATALVALLAVATLSIAAGALHLKRHRSRFGFTILNQLSQTVGILTPYLTIRIVQGAYAGSFQSVIPKVTAAGSRFQSQVSIGLMESICDVAVGHPLPGLPSWAFSFNFLALVLAWYAMRLRKRAAAS</sequence>
<evidence type="ECO:0000313" key="2">
    <source>
        <dbReference type="EMBL" id="OIQ85617.1"/>
    </source>
</evidence>
<protein>
    <submittedName>
        <fullName evidence="2">Uncharacterized protein</fullName>
    </submittedName>
</protein>
<comment type="caution">
    <text evidence="2">The sequence shown here is derived from an EMBL/GenBank/DDBJ whole genome shotgun (WGS) entry which is preliminary data.</text>
</comment>
<name>A0A1J5QPS0_9ZZZZ</name>
<feature type="transmembrane region" description="Helical" evidence="1">
    <location>
        <begin position="60"/>
        <end position="81"/>
    </location>
</feature>
<keyword evidence="1" id="KW-1133">Transmembrane helix</keyword>
<keyword evidence="1" id="KW-0472">Membrane</keyword>
<gene>
    <name evidence="2" type="ORF">GALL_325540</name>
</gene>
<proteinExistence type="predicted"/>
<feature type="transmembrane region" description="Helical" evidence="1">
    <location>
        <begin position="34"/>
        <end position="53"/>
    </location>
</feature>
<dbReference type="EMBL" id="MLJW01000532">
    <property type="protein sequence ID" value="OIQ85617.1"/>
    <property type="molecule type" value="Genomic_DNA"/>
</dbReference>